<evidence type="ECO:0000313" key="1">
    <source>
        <dbReference type="EMBL" id="PKY53932.1"/>
    </source>
</evidence>
<evidence type="ECO:0000313" key="2">
    <source>
        <dbReference type="Proteomes" id="UP000234323"/>
    </source>
</evidence>
<protein>
    <submittedName>
        <fullName evidence="1">Uncharacterized protein</fullName>
    </submittedName>
</protein>
<gene>
    <name evidence="1" type="ORF">RhiirA4_547923</name>
</gene>
<sequence>MGLVSRKARCLLSASTAFFVVRLNKIFDVEIDNNLTVDNQIKDTRQDFRQIAKEFLWIEISNLAYQNSYRKVVLERDPSDTGLLLSESELPRRILPSYHELEHAQEKRKADEAFDYDVYGIVTTATDALNDQTELRKNVKRILEVIVGLLKDRVSASEEPANKKRRVEEIIKKK</sequence>
<dbReference type="Proteomes" id="UP000234323">
    <property type="component" value="Unassembled WGS sequence"/>
</dbReference>
<dbReference type="AlphaFoldDB" id="A0A2I1H4Y1"/>
<accession>A0A2I1H4Y1</accession>
<keyword evidence="2" id="KW-1185">Reference proteome</keyword>
<dbReference type="VEuPathDB" id="FungiDB:RhiirA1_430040"/>
<comment type="caution">
    <text evidence="1">The sequence shown here is derived from an EMBL/GenBank/DDBJ whole genome shotgun (WGS) entry which is preliminary data.</text>
</comment>
<proteinExistence type="predicted"/>
<organism evidence="1 2">
    <name type="scientific">Rhizophagus irregularis</name>
    <dbReference type="NCBI Taxonomy" id="588596"/>
    <lineage>
        <taxon>Eukaryota</taxon>
        <taxon>Fungi</taxon>
        <taxon>Fungi incertae sedis</taxon>
        <taxon>Mucoromycota</taxon>
        <taxon>Glomeromycotina</taxon>
        <taxon>Glomeromycetes</taxon>
        <taxon>Glomerales</taxon>
        <taxon>Glomeraceae</taxon>
        <taxon>Rhizophagus</taxon>
    </lineage>
</organism>
<reference evidence="1 2" key="1">
    <citation type="submission" date="2015-10" db="EMBL/GenBank/DDBJ databases">
        <title>Genome analyses suggest a sexual origin of heterokaryosis in a supposedly ancient asexual fungus.</title>
        <authorList>
            <person name="Ropars J."/>
            <person name="Sedzielewska K."/>
            <person name="Noel J."/>
            <person name="Charron P."/>
            <person name="Farinelli L."/>
            <person name="Marton T."/>
            <person name="Kruger M."/>
            <person name="Pelin A."/>
            <person name="Brachmann A."/>
            <person name="Corradi N."/>
        </authorList>
    </citation>
    <scope>NUCLEOTIDE SEQUENCE [LARGE SCALE GENOMIC DNA]</scope>
    <source>
        <strain evidence="1 2">A4</strain>
    </source>
</reference>
<name>A0A2I1H4Y1_9GLOM</name>
<dbReference type="EMBL" id="LLXI01001492">
    <property type="protein sequence ID" value="PKY53932.1"/>
    <property type="molecule type" value="Genomic_DNA"/>
</dbReference>
<dbReference type="VEuPathDB" id="FungiDB:FUN_010407"/>